<organism evidence="11 12">
    <name type="scientific">Electrophorus electricus</name>
    <name type="common">Electric eel</name>
    <name type="synonym">Gymnotus electricus</name>
    <dbReference type="NCBI Taxonomy" id="8005"/>
    <lineage>
        <taxon>Eukaryota</taxon>
        <taxon>Metazoa</taxon>
        <taxon>Chordata</taxon>
        <taxon>Craniata</taxon>
        <taxon>Vertebrata</taxon>
        <taxon>Euteleostomi</taxon>
        <taxon>Actinopterygii</taxon>
        <taxon>Neopterygii</taxon>
        <taxon>Teleostei</taxon>
        <taxon>Ostariophysi</taxon>
        <taxon>Gymnotiformes</taxon>
        <taxon>Gymnotoidei</taxon>
        <taxon>Gymnotidae</taxon>
        <taxon>Electrophorus</taxon>
    </lineage>
</organism>
<dbReference type="SMART" id="SM00884">
    <property type="entry name" value="Cullin_Nedd8"/>
    <property type="match status" value="1"/>
</dbReference>
<dbReference type="InterPro" id="IPR016159">
    <property type="entry name" value="Cullin_repeat-like_dom_sf"/>
</dbReference>
<dbReference type="FunFam" id="1.20.1310.10:FF:000023">
    <property type="entry name" value="cullin-1"/>
    <property type="match status" value="1"/>
</dbReference>
<evidence type="ECO:0000256" key="8">
    <source>
        <dbReference type="PROSITE-ProRule" id="PRU00330"/>
    </source>
</evidence>
<dbReference type="InterPro" id="IPR001373">
    <property type="entry name" value="Cullin_N"/>
</dbReference>
<dbReference type="InterPro" id="IPR016158">
    <property type="entry name" value="Cullin_homology"/>
</dbReference>
<dbReference type="Gene3D" id="4.10.1030.10">
    <property type="entry name" value="Ring Box Chain A, domain 5"/>
    <property type="match status" value="1"/>
</dbReference>
<dbReference type="InterPro" id="IPR019559">
    <property type="entry name" value="Cullin_neddylation_domain"/>
</dbReference>
<dbReference type="FunFam" id="4.10.1030.10:FF:000001">
    <property type="entry name" value="Putative Cullin-1"/>
    <property type="match status" value="1"/>
</dbReference>
<reference evidence="11" key="3">
    <citation type="submission" date="2025-09" db="UniProtKB">
        <authorList>
            <consortium name="Ensembl"/>
        </authorList>
    </citation>
    <scope>IDENTIFICATION</scope>
</reference>
<dbReference type="InterPro" id="IPR036388">
    <property type="entry name" value="WH-like_DNA-bd_sf"/>
</dbReference>
<keyword evidence="4" id="KW-1017">Isopeptide bond</keyword>
<dbReference type="InterPro" id="IPR036390">
    <property type="entry name" value="WH_DNA-bd_sf"/>
</dbReference>
<dbReference type="InterPro" id="IPR036317">
    <property type="entry name" value="Cullin_homology_sf"/>
</dbReference>
<dbReference type="AlphaFoldDB" id="A0AAY5EB73"/>
<reference evidence="11 12" key="1">
    <citation type="submission" date="2020-05" db="EMBL/GenBank/DDBJ databases">
        <title>Electrophorus electricus (electric eel) genome, fEleEle1, primary haplotype.</title>
        <authorList>
            <person name="Myers G."/>
            <person name="Meyer A."/>
            <person name="Fedrigo O."/>
            <person name="Formenti G."/>
            <person name="Rhie A."/>
            <person name="Tracey A."/>
            <person name="Sims Y."/>
            <person name="Jarvis E.D."/>
        </authorList>
    </citation>
    <scope>NUCLEOTIDE SEQUENCE [LARGE SCALE GENOMIC DNA]</scope>
</reference>
<dbReference type="GO" id="GO:0031625">
    <property type="term" value="F:ubiquitin protein ligase binding"/>
    <property type="evidence" value="ECO:0007669"/>
    <property type="project" value="InterPro"/>
</dbReference>
<evidence type="ECO:0000256" key="2">
    <source>
        <dbReference type="ARBA" id="ARBA00006019"/>
    </source>
</evidence>
<dbReference type="FunFam" id="1.20.1310.10:FF:000019">
    <property type="entry name" value="Cullin 1"/>
    <property type="match status" value="1"/>
</dbReference>
<evidence type="ECO:0000256" key="9">
    <source>
        <dbReference type="RuleBase" id="RU003829"/>
    </source>
</evidence>
<dbReference type="FunFam" id="1.10.10.10:FF:000161">
    <property type="entry name" value="Cullin 1"/>
    <property type="match status" value="1"/>
</dbReference>
<dbReference type="Pfam" id="PF26557">
    <property type="entry name" value="Cullin_AB"/>
    <property type="match status" value="1"/>
</dbReference>
<keyword evidence="3" id="KW-0488">Methylation</keyword>
<dbReference type="FunFam" id="1.20.1310.10:FF:000011">
    <property type="entry name" value="Cullin 1"/>
    <property type="match status" value="1"/>
</dbReference>
<dbReference type="FunFam" id="3.30.230.130:FF:000003">
    <property type="entry name" value="Cullin 2"/>
    <property type="match status" value="1"/>
</dbReference>
<dbReference type="FunFam" id="1.20.1310.10:FF:000007">
    <property type="entry name" value="Cullin 1"/>
    <property type="match status" value="1"/>
</dbReference>
<dbReference type="FunFam" id="1.10.10.10:FF:000014">
    <property type="entry name" value="Cullin 1"/>
    <property type="match status" value="1"/>
</dbReference>
<dbReference type="Gene3D" id="1.10.10.10">
    <property type="entry name" value="Winged helix-like DNA-binding domain superfamily/Winged helix DNA-binding domain"/>
    <property type="match status" value="2"/>
</dbReference>
<dbReference type="SMART" id="SM00182">
    <property type="entry name" value="CULLIN"/>
    <property type="match status" value="1"/>
</dbReference>
<evidence type="ECO:0000256" key="4">
    <source>
        <dbReference type="ARBA" id="ARBA00022499"/>
    </source>
</evidence>
<dbReference type="PROSITE" id="PS50069">
    <property type="entry name" value="CULLIN_2"/>
    <property type="match status" value="1"/>
</dbReference>
<dbReference type="Gene3D" id="1.20.1310.10">
    <property type="entry name" value="Cullin Repeats"/>
    <property type="match status" value="4"/>
</dbReference>
<evidence type="ECO:0000259" key="10">
    <source>
        <dbReference type="PROSITE" id="PS50069"/>
    </source>
</evidence>
<feature type="domain" description="Cullin family profile" evidence="10">
    <location>
        <begin position="390"/>
        <end position="617"/>
    </location>
</feature>
<evidence type="ECO:0000256" key="7">
    <source>
        <dbReference type="ARBA" id="ARBA00069612"/>
    </source>
</evidence>
<evidence type="ECO:0000256" key="1">
    <source>
        <dbReference type="ARBA" id="ARBA00004906"/>
    </source>
</evidence>
<dbReference type="SUPFAM" id="SSF74788">
    <property type="entry name" value="Cullin repeat-like"/>
    <property type="match status" value="1"/>
</dbReference>
<name>A0AAY5EB73_ELEEL</name>
<comment type="pathway">
    <text evidence="1">Protein modification; protein ubiquitination.</text>
</comment>
<dbReference type="SUPFAM" id="SSF75632">
    <property type="entry name" value="Cullin homology domain"/>
    <property type="match status" value="1"/>
</dbReference>
<dbReference type="SUPFAM" id="SSF46785">
    <property type="entry name" value="Winged helix' DNA-binding domain"/>
    <property type="match status" value="1"/>
</dbReference>
<dbReference type="Pfam" id="PF00888">
    <property type="entry name" value="Cullin"/>
    <property type="match status" value="1"/>
</dbReference>
<keyword evidence="12" id="KW-1185">Reference proteome</keyword>
<evidence type="ECO:0000313" key="11">
    <source>
        <dbReference type="Ensembl" id="ENSEEEP00000054170.1"/>
    </source>
</evidence>
<gene>
    <name evidence="11" type="primary">cul1b</name>
</gene>
<dbReference type="GO" id="GO:0019005">
    <property type="term" value="C:SCF ubiquitin ligase complex"/>
    <property type="evidence" value="ECO:0007669"/>
    <property type="project" value="UniProtKB-ARBA"/>
</dbReference>
<dbReference type="Pfam" id="PF10557">
    <property type="entry name" value="Cullin_Nedd8"/>
    <property type="match status" value="1"/>
</dbReference>
<evidence type="ECO:0000313" key="12">
    <source>
        <dbReference type="Proteomes" id="UP000314983"/>
    </source>
</evidence>
<dbReference type="Ensembl" id="ENSEEET00000063383.1">
    <property type="protein sequence ID" value="ENSEEEP00000054170.1"/>
    <property type="gene ID" value="ENSEEEG00000017021.2"/>
</dbReference>
<evidence type="ECO:0000256" key="5">
    <source>
        <dbReference type="ARBA" id="ARBA00022786"/>
    </source>
</evidence>
<protein>
    <recommendedName>
        <fullName evidence="7">Cullin-1</fullName>
    </recommendedName>
</protein>
<dbReference type="InterPro" id="IPR059120">
    <property type="entry name" value="Cullin-like_AB"/>
</dbReference>
<dbReference type="GeneTree" id="ENSGT00940000154774"/>
<sequence length="749" mass="87081">MSSSRTQNPHGLKQIGLDQIWDDLRAGIQQVYTRQSMAKSRYMELYTHVYNYCTSFVGLELYKRLKEFLKNYLTNLLKDGEDLMDESVLKFYTQQWEDYRFSSKVLNGICAYLNRHWVRRECDEGRKGIYEIYSLALVTWRECLFRPLNKQVTNAVLKLIERERNGETINTRLISGVVQSYVELGLNEDDAFAKGPTLSVYREYFETQFLADTERFYTRESTEFLQQNPVTEYMKKAEARLLEEQRRVHVYLHESTQDELARKCEQVLIEKHLEIFHTEFQNLLDADKNEDLGRMYSLVSRIADGLGELKTLLESHIHNQGLAAIDKCGDSALNDPKMYVQTILDVHKKYNALVMSAFNNDAGFVAALDKACGRFINNNAVTKMAQSSSKSPELLARYCDSLLKKSSKNPEEAELEDTLNQVMVVFKYIEDKDVFQKFYAKMLAKRLVHQNSASDDAEASMISKLKQACGFEYTSKLQRMFQDIGVSKDLNEQFKKHLSNSEPLDLDFSIQVLSSGSWPFQQSCTFALPSELERSYQRFTAFYASRHSGRKLTWLYHLSKGELVTNCFKNRYTLQASTFQMAILLQFNTENSYTVQQLGDSTQIKTDILVQVLQILLKSKLLVLEDENANIDEMDFKPDTLIKLFLGYKNKKLRVNINVPMKTEQKQEQETTHKNIEEDRKLLIQAAIVRIMKMRKVLKHQQLLAEVLNQLSSRFKPRVPVIKKCIDILIEKEYLERVDGEKDTYSYLA</sequence>
<dbReference type="PROSITE" id="PS01256">
    <property type="entry name" value="CULLIN_1"/>
    <property type="match status" value="1"/>
</dbReference>
<dbReference type="GO" id="GO:0070936">
    <property type="term" value="P:protein K48-linked ubiquitination"/>
    <property type="evidence" value="ECO:0007669"/>
    <property type="project" value="UniProtKB-ARBA"/>
</dbReference>
<evidence type="ECO:0000256" key="6">
    <source>
        <dbReference type="ARBA" id="ARBA00022843"/>
    </source>
</evidence>
<dbReference type="GO" id="GO:0006915">
    <property type="term" value="P:apoptotic process"/>
    <property type="evidence" value="ECO:0007669"/>
    <property type="project" value="UniProtKB-ARBA"/>
</dbReference>
<accession>A0AAY5EB73</accession>
<keyword evidence="6" id="KW-0832">Ubl conjugation</keyword>
<reference evidence="11" key="2">
    <citation type="submission" date="2025-08" db="UniProtKB">
        <authorList>
            <consortium name="Ensembl"/>
        </authorList>
    </citation>
    <scope>IDENTIFICATION</scope>
</reference>
<dbReference type="Proteomes" id="UP000314983">
    <property type="component" value="Chromosome 5"/>
</dbReference>
<keyword evidence="5" id="KW-0833">Ubl conjugation pathway</keyword>
<dbReference type="InterPro" id="IPR016157">
    <property type="entry name" value="Cullin_CS"/>
</dbReference>
<dbReference type="InterPro" id="IPR045093">
    <property type="entry name" value="Cullin"/>
</dbReference>
<evidence type="ECO:0000256" key="3">
    <source>
        <dbReference type="ARBA" id="ARBA00022481"/>
    </source>
</evidence>
<dbReference type="GO" id="GO:0031146">
    <property type="term" value="P:SCF-dependent proteasomal ubiquitin-dependent protein catabolic process"/>
    <property type="evidence" value="ECO:0007669"/>
    <property type="project" value="UniProtKB-ARBA"/>
</dbReference>
<comment type="similarity">
    <text evidence="2 8 9">Belongs to the cullin family.</text>
</comment>
<proteinExistence type="inferred from homology"/>
<dbReference type="PANTHER" id="PTHR11932">
    <property type="entry name" value="CULLIN"/>
    <property type="match status" value="1"/>
</dbReference>